<dbReference type="OrthoDB" id="676555at2759"/>
<protein>
    <submittedName>
        <fullName evidence="1">Uncharacterized protein</fullName>
    </submittedName>
</protein>
<dbReference type="InterPro" id="IPR025322">
    <property type="entry name" value="PADRE_dom"/>
</dbReference>
<proteinExistence type="predicted"/>
<dbReference type="EMBL" id="NKXS01000051">
    <property type="protein sequence ID" value="PIN26776.1"/>
    <property type="molecule type" value="Genomic_DNA"/>
</dbReference>
<comment type="caution">
    <text evidence="1">The sequence shown here is derived from an EMBL/GenBank/DDBJ whole genome shotgun (WGS) entry which is preliminary data.</text>
</comment>
<organism evidence="1 2">
    <name type="scientific">Handroanthus impetiginosus</name>
    <dbReference type="NCBI Taxonomy" id="429701"/>
    <lineage>
        <taxon>Eukaryota</taxon>
        <taxon>Viridiplantae</taxon>
        <taxon>Streptophyta</taxon>
        <taxon>Embryophyta</taxon>
        <taxon>Tracheophyta</taxon>
        <taxon>Spermatophyta</taxon>
        <taxon>Magnoliopsida</taxon>
        <taxon>eudicotyledons</taxon>
        <taxon>Gunneridae</taxon>
        <taxon>Pentapetalae</taxon>
        <taxon>asterids</taxon>
        <taxon>lamiids</taxon>
        <taxon>Lamiales</taxon>
        <taxon>Bignoniaceae</taxon>
        <taxon>Crescentiina</taxon>
        <taxon>Tabebuia alliance</taxon>
        <taxon>Handroanthus</taxon>
    </lineage>
</organism>
<dbReference type="PANTHER" id="PTHR33148:SF6">
    <property type="entry name" value="DUF4228 DOMAIN-CONTAINING PROTEIN"/>
    <property type="match status" value="1"/>
</dbReference>
<dbReference type="Pfam" id="PF14009">
    <property type="entry name" value="PADRE"/>
    <property type="match status" value="1"/>
</dbReference>
<evidence type="ECO:0000313" key="1">
    <source>
        <dbReference type="EMBL" id="PIN26776.1"/>
    </source>
</evidence>
<reference evidence="2" key="1">
    <citation type="journal article" date="2018" name="Gigascience">
        <title>Genome assembly of the Pink Ipe (Handroanthus impetiginosus, Bignoniaceae), a highly valued, ecologically keystone Neotropical timber forest tree.</title>
        <authorList>
            <person name="Silva-Junior O.B."/>
            <person name="Grattapaglia D."/>
            <person name="Novaes E."/>
            <person name="Collevatti R.G."/>
        </authorList>
    </citation>
    <scope>NUCLEOTIDE SEQUENCE [LARGE SCALE GENOMIC DNA]</scope>
    <source>
        <strain evidence="2">cv. UFG-1</strain>
    </source>
</reference>
<evidence type="ECO:0000313" key="2">
    <source>
        <dbReference type="Proteomes" id="UP000231279"/>
    </source>
</evidence>
<gene>
    <name evidence="1" type="ORF">CDL12_00495</name>
</gene>
<accession>A0A2G9IAJ1</accession>
<keyword evidence="2" id="KW-1185">Reference proteome</keyword>
<dbReference type="AlphaFoldDB" id="A0A2G9IAJ1"/>
<sequence length="158" mass="17527">MGNNIGGGGGGGKKKAKIMKIDGETFKLKLPAKAMDVLKDYPATYVLLESEAVKKFGIRAPQLEPEEELRPKNIYFLVELPEFPEPRTRRARSVAHMGSAKERLEGLMLRQKSFGSGSGPVRVKMRIPRAQINKLMEESKDEAEVAERILDLCLQSSG</sequence>
<dbReference type="PANTHER" id="PTHR33148">
    <property type="entry name" value="PLASTID MOVEMENT IMPAIRED PROTEIN-RELATED"/>
    <property type="match status" value="1"/>
</dbReference>
<dbReference type="Proteomes" id="UP000231279">
    <property type="component" value="Unassembled WGS sequence"/>
</dbReference>
<name>A0A2G9IAJ1_9LAMI</name>
<dbReference type="STRING" id="429701.A0A2G9IAJ1"/>